<evidence type="ECO:0000256" key="1">
    <source>
        <dbReference type="ARBA" id="ARBA00004651"/>
    </source>
</evidence>
<comment type="caution">
    <text evidence="8">The sequence shown here is derived from an EMBL/GenBank/DDBJ whole genome shotgun (WGS) entry which is preliminary data.</text>
</comment>
<keyword evidence="5 6" id="KW-0472">Membrane</keyword>
<organism evidence="8 9">
    <name type="scientific">Nocardiopsis sinuspersici</name>
    <dbReference type="NCBI Taxonomy" id="501010"/>
    <lineage>
        <taxon>Bacteria</taxon>
        <taxon>Bacillati</taxon>
        <taxon>Actinomycetota</taxon>
        <taxon>Actinomycetes</taxon>
        <taxon>Streptosporangiales</taxon>
        <taxon>Nocardiopsidaceae</taxon>
        <taxon>Nocardiopsis</taxon>
    </lineage>
</organism>
<dbReference type="Pfam" id="PF00482">
    <property type="entry name" value="T2SSF"/>
    <property type="match status" value="1"/>
</dbReference>
<evidence type="ECO:0000256" key="2">
    <source>
        <dbReference type="ARBA" id="ARBA00022475"/>
    </source>
</evidence>
<evidence type="ECO:0000259" key="7">
    <source>
        <dbReference type="Pfam" id="PF00482"/>
    </source>
</evidence>
<keyword evidence="3 6" id="KW-0812">Transmembrane</keyword>
<feature type="transmembrane region" description="Helical" evidence="6">
    <location>
        <begin position="157"/>
        <end position="178"/>
    </location>
</feature>
<accession>A0A7Y9XF48</accession>
<evidence type="ECO:0000313" key="8">
    <source>
        <dbReference type="EMBL" id="NYH54494.1"/>
    </source>
</evidence>
<dbReference type="EMBL" id="JACCHL010000001">
    <property type="protein sequence ID" value="NYH54494.1"/>
    <property type="molecule type" value="Genomic_DNA"/>
</dbReference>
<evidence type="ECO:0000313" key="9">
    <source>
        <dbReference type="Proteomes" id="UP000584931"/>
    </source>
</evidence>
<gene>
    <name evidence="8" type="ORF">HNR06_004083</name>
</gene>
<dbReference type="Proteomes" id="UP000584931">
    <property type="component" value="Unassembled WGS sequence"/>
</dbReference>
<dbReference type="AlphaFoldDB" id="A0A7Y9XF48"/>
<dbReference type="RefSeq" id="WP_218908780.1">
    <property type="nucleotide sequence ID" value="NZ_JACCHL010000001.1"/>
</dbReference>
<evidence type="ECO:0000256" key="4">
    <source>
        <dbReference type="ARBA" id="ARBA00022989"/>
    </source>
</evidence>
<comment type="subcellular location">
    <subcellularLocation>
        <location evidence="1">Cell membrane</location>
        <topology evidence="1">Multi-pass membrane protein</topology>
    </subcellularLocation>
</comment>
<reference evidence="8 9" key="1">
    <citation type="submission" date="2020-07" db="EMBL/GenBank/DDBJ databases">
        <title>Sequencing the genomes of 1000 actinobacteria strains.</title>
        <authorList>
            <person name="Klenk H.-P."/>
        </authorList>
    </citation>
    <scope>NUCLEOTIDE SEQUENCE [LARGE SCALE GENOMIC DNA]</scope>
    <source>
        <strain evidence="8 9">DSM 45278</strain>
    </source>
</reference>
<dbReference type="GO" id="GO:0005886">
    <property type="term" value="C:plasma membrane"/>
    <property type="evidence" value="ECO:0007669"/>
    <property type="project" value="UniProtKB-SubCell"/>
</dbReference>
<dbReference type="PANTHER" id="PTHR35007">
    <property type="entry name" value="INTEGRAL MEMBRANE PROTEIN-RELATED"/>
    <property type="match status" value="1"/>
</dbReference>
<feature type="domain" description="Type II secretion system protein GspF" evidence="7">
    <location>
        <begin position="160"/>
        <end position="288"/>
    </location>
</feature>
<proteinExistence type="predicted"/>
<name>A0A7Y9XF48_9ACTN</name>
<sequence length="297" mass="31245">MTPVLAAVLAGAALGLALWALFAARWARPTLAERLAAPPPPRPVMVSGPKTGVLTRLGKVGVPALEGFGMPGPRTRRNLRVCEREPASYLAEKFTALVLGLAFPPLLGGMLSLAGVLPSGAVAGGMWVAFAVVAWFAPDLSLRDEADKRRERMRRTLAGFADLVVVSLAGGAGVNGALADAGAAGNGWAMARIREGLREAALMRQPPWTALRDLGERYDTLEFAELAASLQLAGADGARIRSSLASKAKTLRTQFLSEMDAEAQSATERMSLPVVLLFAGFLALLGYPAMSHILFSS</sequence>
<dbReference type="PANTHER" id="PTHR35007:SF1">
    <property type="entry name" value="PILUS ASSEMBLY PROTEIN"/>
    <property type="match status" value="1"/>
</dbReference>
<feature type="transmembrane region" description="Helical" evidence="6">
    <location>
        <begin position="274"/>
        <end position="295"/>
    </location>
</feature>
<evidence type="ECO:0000256" key="5">
    <source>
        <dbReference type="ARBA" id="ARBA00023136"/>
    </source>
</evidence>
<feature type="transmembrane region" description="Helical" evidence="6">
    <location>
        <begin position="110"/>
        <end position="136"/>
    </location>
</feature>
<keyword evidence="4 6" id="KW-1133">Transmembrane helix</keyword>
<dbReference type="InterPro" id="IPR018076">
    <property type="entry name" value="T2SS_GspF_dom"/>
</dbReference>
<evidence type="ECO:0000256" key="3">
    <source>
        <dbReference type="ARBA" id="ARBA00022692"/>
    </source>
</evidence>
<keyword evidence="2" id="KW-1003">Cell membrane</keyword>
<protein>
    <recommendedName>
        <fullName evidence="7">Type II secretion system protein GspF domain-containing protein</fullName>
    </recommendedName>
</protein>
<evidence type="ECO:0000256" key="6">
    <source>
        <dbReference type="SAM" id="Phobius"/>
    </source>
</evidence>